<dbReference type="AlphaFoldDB" id="A0A6T8EBD1"/>
<sequence length="104" mass="11053">MRQSILALANANRLRARALAQLRERLQYLEGHQAAAAGRPAVPPPLSDVVLPDDTEVELLLLDAGLFDAATLVAETPAGADHEDSDSRDAPLGSPSRCWTPNSS</sequence>
<evidence type="ECO:0000313" key="2">
    <source>
        <dbReference type="EMBL" id="CAD8661532.1"/>
    </source>
</evidence>
<gene>
    <name evidence="2" type="ORF">CCUR1050_LOCUS32333</name>
    <name evidence="3" type="ORF">CCUR1050_LOCUS32335</name>
    <name evidence="4" type="ORF">CCUR1050_LOCUS32338</name>
</gene>
<evidence type="ECO:0000313" key="3">
    <source>
        <dbReference type="EMBL" id="CAD8661537.1"/>
    </source>
</evidence>
<name>A0A6T8EBD1_9CRYP</name>
<dbReference type="EMBL" id="HBEZ01058955">
    <property type="protein sequence ID" value="CAD8661532.1"/>
    <property type="molecule type" value="Transcribed_RNA"/>
</dbReference>
<evidence type="ECO:0000313" key="4">
    <source>
        <dbReference type="EMBL" id="CAD8661544.1"/>
    </source>
</evidence>
<feature type="region of interest" description="Disordered" evidence="1">
    <location>
        <begin position="77"/>
        <end position="104"/>
    </location>
</feature>
<organism evidence="4">
    <name type="scientific">Cryptomonas curvata</name>
    <dbReference type="NCBI Taxonomy" id="233186"/>
    <lineage>
        <taxon>Eukaryota</taxon>
        <taxon>Cryptophyceae</taxon>
        <taxon>Cryptomonadales</taxon>
        <taxon>Cryptomonadaceae</taxon>
        <taxon>Cryptomonas</taxon>
    </lineage>
</organism>
<feature type="compositionally biased region" description="Basic and acidic residues" evidence="1">
    <location>
        <begin position="80"/>
        <end position="89"/>
    </location>
</feature>
<dbReference type="EMBL" id="HBEZ01058957">
    <property type="protein sequence ID" value="CAD8661537.1"/>
    <property type="molecule type" value="Transcribed_RNA"/>
</dbReference>
<evidence type="ECO:0000256" key="1">
    <source>
        <dbReference type="SAM" id="MobiDB-lite"/>
    </source>
</evidence>
<protein>
    <submittedName>
        <fullName evidence="4">Uncharacterized protein</fullName>
    </submittedName>
</protein>
<accession>A0A6T8EBD1</accession>
<reference evidence="4" key="1">
    <citation type="submission" date="2021-01" db="EMBL/GenBank/DDBJ databases">
        <authorList>
            <person name="Corre E."/>
            <person name="Pelletier E."/>
            <person name="Niang G."/>
            <person name="Scheremetjew M."/>
            <person name="Finn R."/>
            <person name="Kale V."/>
            <person name="Holt S."/>
            <person name="Cochrane G."/>
            <person name="Meng A."/>
            <person name="Brown T."/>
            <person name="Cohen L."/>
        </authorList>
    </citation>
    <scope>NUCLEOTIDE SEQUENCE</scope>
    <source>
        <strain evidence="4">CCAP979/52</strain>
    </source>
</reference>
<dbReference type="EMBL" id="HBEZ01058960">
    <property type="protein sequence ID" value="CAD8661544.1"/>
    <property type="molecule type" value="Transcribed_RNA"/>
</dbReference>
<proteinExistence type="predicted"/>